<comment type="caution">
    <text evidence="3">The sequence shown here is derived from an EMBL/GenBank/DDBJ whole genome shotgun (WGS) entry which is preliminary data.</text>
</comment>
<dbReference type="Gene3D" id="1.20.890.30">
    <property type="entry name" value="VCA0319-like"/>
    <property type="match status" value="1"/>
</dbReference>
<evidence type="ECO:0000256" key="1">
    <source>
        <dbReference type="ARBA" id="ARBA00022649"/>
    </source>
</evidence>
<dbReference type="Proteomes" id="UP000614058">
    <property type="component" value="Unassembled WGS sequence"/>
</dbReference>
<evidence type="ECO:0000313" key="4">
    <source>
        <dbReference type="Proteomes" id="UP000614058"/>
    </source>
</evidence>
<reference evidence="3 4" key="1">
    <citation type="journal article" date="2021" name="Pathogens">
        <title>Isolation and Characterization of Kingella bonacorsii sp. nov., A Novel Kingella Species Detected in a Stable Periodontitis Subject.</title>
        <authorList>
            <person name="Antezack A."/>
            <person name="Boxberger M."/>
            <person name="Rolland C."/>
            <person name="Monnet-Corti V."/>
            <person name="La Scola B."/>
        </authorList>
    </citation>
    <scope>NUCLEOTIDE SEQUENCE [LARGE SCALE GENOMIC DNA]</scope>
    <source>
        <strain evidence="3 4">Marseille-Q4569</strain>
    </source>
</reference>
<dbReference type="SUPFAM" id="SSF47598">
    <property type="entry name" value="Ribbon-helix-helix"/>
    <property type="match status" value="1"/>
</dbReference>
<evidence type="ECO:0000313" key="3">
    <source>
        <dbReference type="EMBL" id="MBK0397235.1"/>
    </source>
</evidence>
<dbReference type="Gene3D" id="1.10.1220.10">
    <property type="entry name" value="Met repressor-like"/>
    <property type="match status" value="1"/>
</dbReference>
<dbReference type="InterPro" id="IPR013321">
    <property type="entry name" value="Arc_rbn_hlx_hlx"/>
</dbReference>
<proteinExistence type="inferred from homology"/>
<accession>A0ABS1BVA7</accession>
<dbReference type="PANTHER" id="PTHR35401">
    <property type="entry name" value="COPG FAMILY HELIX-TURN-HELIX PROTEIN-RELATED-RELATED"/>
    <property type="match status" value="1"/>
</dbReference>
<keyword evidence="1" id="KW-1277">Toxin-antitoxin system</keyword>
<name>A0ABS1BVA7_9NEIS</name>
<organism evidence="3 4">
    <name type="scientific">Kingella bonacorsii</name>
    <dbReference type="NCBI Taxonomy" id="2796361"/>
    <lineage>
        <taxon>Bacteria</taxon>
        <taxon>Pseudomonadati</taxon>
        <taxon>Pseudomonadota</taxon>
        <taxon>Betaproteobacteria</taxon>
        <taxon>Neisseriales</taxon>
        <taxon>Neisseriaceae</taxon>
        <taxon>Kingella</taxon>
    </lineage>
</organism>
<comment type="similarity">
    <text evidence="2">Belongs to the TacA antitoxin family.</text>
</comment>
<dbReference type="EMBL" id="JAEHNZ010000004">
    <property type="protein sequence ID" value="MBK0397235.1"/>
    <property type="molecule type" value="Genomic_DNA"/>
</dbReference>
<dbReference type="Pfam" id="PF08681">
    <property type="entry name" value="TacA1"/>
    <property type="match status" value="1"/>
</dbReference>
<evidence type="ECO:0000256" key="2">
    <source>
        <dbReference type="ARBA" id="ARBA00049988"/>
    </source>
</evidence>
<dbReference type="InterPro" id="IPR010985">
    <property type="entry name" value="Ribbon_hlx_hlx"/>
</dbReference>
<gene>
    <name evidence="3" type="ORF">JDW22_11780</name>
</gene>
<dbReference type="InterPro" id="IPR014795">
    <property type="entry name" value="TacA_1-like"/>
</dbReference>
<sequence>MMTSTAPRITARIDVQTQDLLKEAAQLAGISSINSFVLQAALKEAKAIIAQEQTIQLSQEASLRLMDALNNPPEPNPKLRQLFQTNFDEVNVYER</sequence>
<dbReference type="PANTHER" id="PTHR35401:SF2">
    <property type="entry name" value="ABC-TYPE TRANSPORT SYSTEM"/>
    <property type="match status" value="1"/>
</dbReference>
<protein>
    <submittedName>
        <fullName evidence="3">DUF1778 domain-containing protein</fullName>
    </submittedName>
</protein>
<keyword evidence="4" id="KW-1185">Reference proteome</keyword>